<keyword evidence="2" id="KW-1185">Reference proteome</keyword>
<dbReference type="STRING" id="314271.RB2654_06849"/>
<name>A3VG32_9RHOB</name>
<dbReference type="HOGENOM" id="CLU_087546_0_0_5"/>
<organism evidence="1 2">
    <name type="scientific">Maritimibacter alkaliphilus HTCC2654</name>
    <dbReference type="NCBI Taxonomy" id="314271"/>
    <lineage>
        <taxon>Bacteria</taxon>
        <taxon>Pseudomonadati</taxon>
        <taxon>Pseudomonadota</taxon>
        <taxon>Alphaproteobacteria</taxon>
        <taxon>Rhodobacterales</taxon>
        <taxon>Roseobacteraceae</taxon>
        <taxon>Maritimibacter</taxon>
    </lineage>
</organism>
<dbReference type="Proteomes" id="UP000002931">
    <property type="component" value="Unassembled WGS sequence"/>
</dbReference>
<protein>
    <submittedName>
        <fullName evidence="1">Uncharacterized protein</fullName>
    </submittedName>
</protein>
<accession>A3VG32</accession>
<evidence type="ECO:0000313" key="1">
    <source>
        <dbReference type="EMBL" id="EAQ12808.1"/>
    </source>
</evidence>
<sequence>MVALSQSPRALKGGFVVMDGDGKAVIRTIVFQFNPDSLTRRLTPAGAQSGAEGTAALRLTGPPQETLTFEIELDATDSSVAPGGPVLAPGEEGITADLALLEVLISPKVDDMVAGHEMAMRGALEILPLPSPLVLLVLGPNRVLPVRITDVSVTEEAFDTNLDPIRARLSIGTSVLTVDDLAWGTKGAELYMAALARREKRAEGKGGALSALGLSGTP</sequence>
<dbReference type="EMBL" id="AAMT01000007">
    <property type="protein sequence ID" value="EAQ12808.1"/>
    <property type="molecule type" value="Genomic_DNA"/>
</dbReference>
<gene>
    <name evidence="1" type="ORF">RB2654_06849</name>
</gene>
<dbReference type="OrthoDB" id="661223at2"/>
<proteinExistence type="predicted"/>
<comment type="caution">
    <text evidence="1">The sequence shown here is derived from an EMBL/GenBank/DDBJ whole genome shotgun (WGS) entry which is preliminary data.</text>
</comment>
<dbReference type="AlphaFoldDB" id="A3VG32"/>
<dbReference type="RefSeq" id="WP_008329999.1">
    <property type="nucleotide sequence ID" value="NZ_CH902578.1"/>
</dbReference>
<reference evidence="1 2" key="1">
    <citation type="journal article" date="2010" name="J. Bacteriol.">
        <title>Genome sequences of Pelagibaca bermudensis HTCC2601T and Maritimibacter alkaliphilus HTCC2654T, the type strains of two marine Roseobacter genera.</title>
        <authorList>
            <person name="Thrash J.C."/>
            <person name="Cho J.C."/>
            <person name="Ferriera S."/>
            <person name="Johnson J."/>
            <person name="Vergin K.L."/>
            <person name="Giovannoni S.J."/>
        </authorList>
    </citation>
    <scope>NUCLEOTIDE SEQUENCE [LARGE SCALE GENOMIC DNA]</scope>
    <source>
        <strain evidence="1 2">HTCC2654</strain>
    </source>
</reference>
<dbReference type="eggNOG" id="ENOG502ZC5H">
    <property type="taxonomic scope" value="Bacteria"/>
</dbReference>
<evidence type="ECO:0000313" key="2">
    <source>
        <dbReference type="Proteomes" id="UP000002931"/>
    </source>
</evidence>